<comment type="caution">
    <text evidence="3">The sequence shown here is derived from an EMBL/GenBank/DDBJ whole genome shotgun (WGS) entry which is preliminary data.</text>
</comment>
<dbReference type="SUPFAM" id="SSF55073">
    <property type="entry name" value="Nucleotide cyclase"/>
    <property type="match status" value="1"/>
</dbReference>
<gene>
    <name evidence="3" type="ORF">CSC94_12935</name>
</gene>
<keyword evidence="1" id="KW-1133">Transmembrane helix</keyword>
<dbReference type="Proteomes" id="UP000221168">
    <property type="component" value="Unassembled WGS sequence"/>
</dbReference>
<dbReference type="InterPro" id="IPR029787">
    <property type="entry name" value="Nucleotide_cyclase"/>
</dbReference>
<keyword evidence="1" id="KW-0812">Transmembrane</keyword>
<evidence type="ECO:0000256" key="1">
    <source>
        <dbReference type="SAM" id="Phobius"/>
    </source>
</evidence>
<accession>A0A2G1QM26</accession>
<evidence type="ECO:0000313" key="3">
    <source>
        <dbReference type="EMBL" id="PHP66585.1"/>
    </source>
</evidence>
<evidence type="ECO:0000313" key="4">
    <source>
        <dbReference type="Proteomes" id="UP000221168"/>
    </source>
</evidence>
<dbReference type="InterPro" id="IPR052163">
    <property type="entry name" value="DGC-Regulatory_Protein"/>
</dbReference>
<dbReference type="Gene3D" id="3.30.70.270">
    <property type="match status" value="1"/>
</dbReference>
<dbReference type="PANTHER" id="PTHR46663">
    <property type="entry name" value="DIGUANYLATE CYCLASE DGCT-RELATED"/>
    <property type="match status" value="1"/>
</dbReference>
<feature type="transmembrane region" description="Helical" evidence="1">
    <location>
        <begin position="269"/>
        <end position="292"/>
    </location>
</feature>
<dbReference type="CDD" id="cd01949">
    <property type="entry name" value="GGDEF"/>
    <property type="match status" value="1"/>
</dbReference>
<evidence type="ECO:0000259" key="2">
    <source>
        <dbReference type="PROSITE" id="PS50887"/>
    </source>
</evidence>
<dbReference type="OrthoDB" id="9814202at2"/>
<keyword evidence="4" id="KW-1185">Reference proteome</keyword>
<dbReference type="AlphaFoldDB" id="A0A2G1QM26"/>
<feature type="transmembrane region" description="Helical" evidence="1">
    <location>
        <begin position="6"/>
        <end position="29"/>
    </location>
</feature>
<dbReference type="InterPro" id="IPR043128">
    <property type="entry name" value="Rev_trsase/Diguanyl_cyclase"/>
</dbReference>
<dbReference type="NCBIfam" id="TIGR00254">
    <property type="entry name" value="GGDEF"/>
    <property type="match status" value="1"/>
</dbReference>
<keyword evidence="1" id="KW-0472">Membrane</keyword>
<name>A0A2G1QM26_9HYPH</name>
<protein>
    <recommendedName>
        <fullName evidence="2">GGDEF domain-containing protein</fullName>
    </recommendedName>
</protein>
<dbReference type="EMBL" id="PDVP01000007">
    <property type="protein sequence ID" value="PHP66585.1"/>
    <property type="molecule type" value="Genomic_DNA"/>
</dbReference>
<dbReference type="InterPro" id="IPR000160">
    <property type="entry name" value="GGDEF_dom"/>
</dbReference>
<dbReference type="SMART" id="SM00267">
    <property type="entry name" value="GGDEF"/>
    <property type="match status" value="1"/>
</dbReference>
<dbReference type="RefSeq" id="WP_099306771.1">
    <property type="nucleotide sequence ID" value="NZ_PDVP01000007.1"/>
</dbReference>
<sequence length="475" mass="51382">MAEQKAYRGIYMAAFAIVFGFVAATIFVVDLASREADRFSLESQVRMVRLEFERARDLALREQAEISNWDKAVDALVKKPTPDAAFVRDEMAGWIGEDFGFSRIAVVTPRGDLDTLIRDNQVLPDARGSLMVDENLDLLHEALTLFTMRRVRAGKGWYVPDEPGKTSPAIHASAWRMIDGIPGLVTAQVITPEQADLAIRDGQVRVLMAFKPLTAPVLAAVSRRLDVADAQVLPLGAGAMAWPNTALADDVRPDSLAFAWRPHAPRPAIIANTAPAAVVLLVFIAVTTGFLVRRHAATVRALADSESRNRFLAEHDPLTGLANRACLDARVAALIGEDKTFAIACIDLDRFKAINDTRGHEAGDAVLCEVARRFADCVEPNGYVARIGGDEFIAVITAGTSPEELAWMGDMLVDRACDPIAYGGETLRIGASVGVAVFPDHGRSRRDLVATADAALYRAKDSGRGRVMLASLLAA</sequence>
<proteinExistence type="predicted"/>
<reference evidence="3 4" key="1">
    <citation type="submission" date="2017-10" db="EMBL/GenBank/DDBJ databases">
        <title>Sedimentibacterium mangrovi gen. nov., sp. nov., a novel member of family Phyllobacteriacea isolated from mangrove sediment.</title>
        <authorList>
            <person name="Liao H."/>
            <person name="Tian Y."/>
        </authorList>
    </citation>
    <scope>NUCLEOTIDE SEQUENCE [LARGE SCALE GENOMIC DNA]</scope>
    <source>
        <strain evidence="3 4">X9-2-2</strain>
    </source>
</reference>
<dbReference type="Pfam" id="PF00990">
    <property type="entry name" value="GGDEF"/>
    <property type="match status" value="1"/>
</dbReference>
<dbReference type="PROSITE" id="PS50887">
    <property type="entry name" value="GGDEF"/>
    <property type="match status" value="1"/>
</dbReference>
<feature type="domain" description="GGDEF" evidence="2">
    <location>
        <begin position="339"/>
        <end position="472"/>
    </location>
</feature>
<dbReference type="PANTHER" id="PTHR46663:SF2">
    <property type="entry name" value="GGDEF DOMAIN-CONTAINING PROTEIN"/>
    <property type="match status" value="1"/>
</dbReference>
<organism evidence="3 4">
    <name type="scientific">Zhengella mangrovi</name>
    <dbReference type="NCBI Taxonomy" id="1982044"/>
    <lineage>
        <taxon>Bacteria</taxon>
        <taxon>Pseudomonadati</taxon>
        <taxon>Pseudomonadota</taxon>
        <taxon>Alphaproteobacteria</taxon>
        <taxon>Hyphomicrobiales</taxon>
        <taxon>Notoacmeibacteraceae</taxon>
        <taxon>Zhengella</taxon>
    </lineage>
</organism>